<proteinExistence type="predicted"/>
<evidence type="ECO:0000313" key="2">
    <source>
        <dbReference type="Proteomes" id="UP000299102"/>
    </source>
</evidence>
<evidence type="ECO:0000313" key="1">
    <source>
        <dbReference type="EMBL" id="GBP88282.1"/>
    </source>
</evidence>
<protein>
    <submittedName>
        <fullName evidence="1">Uncharacterized protein</fullName>
    </submittedName>
</protein>
<gene>
    <name evidence="1" type="ORF">EVAR_100124_1</name>
</gene>
<organism evidence="1 2">
    <name type="scientific">Eumeta variegata</name>
    <name type="common">Bagworm moth</name>
    <name type="synonym">Eumeta japonica</name>
    <dbReference type="NCBI Taxonomy" id="151549"/>
    <lineage>
        <taxon>Eukaryota</taxon>
        <taxon>Metazoa</taxon>
        <taxon>Ecdysozoa</taxon>
        <taxon>Arthropoda</taxon>
        <taxon>Hexapoda</taxon>
        <taxon>Insecta</taxon>
        <taxon>Pterygota</taxon>
        <taxon>Neoptera</taxon>
        <taxon>Endopterygota</taxon>
        <taxon>Lepidoptera</taxon>
        <taxon>Glossata</taxon>
        <taxon>Ditrysia</taxon>
        <taxon>Tineoidea</taxon>
        <taxon>Psychidae</taxon>
        <taxon>Oiketicinae</taxon>
        <taxon>Eumeta</taxon>
    </lineage>
</organism>
<keyword evidence="2" id="KW-1185">Reference proteome</keyword>
<reference evidence="1 2" key="1">
    <citation type="journal article" date="2019" name="Commun. Biol.">
        <title>The bagworm genome reveals a unique fibroin gene that provides high tensile strength.</title>
        <authorList>
            <person name="Kono N."/>
            <person name="Nakamura H."/>
            <person name="Ohtoshi R."/>
            <person name="Tomita M."/>
            <person name="Numata K."/>
            <person name="Arakawa K."/>
        </authorList>
    </citation>
    <scope>NUCLEOTIDE SEQUENCE [LARGE SCALE GENOMIC DNA]</scope>
</reference>
<accession>A0A4C1ZLT2</accession>
<dbReference type="EMBL" id="BGZK01001919">
    <property type="protein sequence ID" value="GBP88282.1"/>
    <property type="molecule type" value="Genomic_DNA"/>
</dbReference>
<dbReference type="AlphaFoldDB" id="A0A4C1ZLT2"/>
<name>A0A4C1ZLT2_EUMVA</name>
<dbReference type="Proteomes" id="UP000299102">
    <property type="component" value="Unassembled WGS sequence"/>
</dbReference>
<comment type="caution">
    <text evidence="1">The sequence shown here is derived from an EMBL/GenBank/DDBJ whole genome shotgun (WGS) entry which is preliminary data.</text>
</comment>
<sequence length="91" mass="10518">MLRRERVRVRRFCCEISHSNAVRVTSALPASWEGIGYLMERDQINKKDERGRAPEFAHNGRKAIAEAGAYRPYSVRMWYFTGGVIFVLQPS</sequence>